<gene>
    <name evidence="1" type="ORF">Sradi_5116000</name>
</gene>
<dbReference type="PANTHER" id="PTHR33710:SF71">
    <property type="entry name" value="ENDONUCLEASE_EXONUCLEASE_PHOSPHATASE DOMAIN-CONTAINING PROTEIN"/>
    <property type="match status" value="1"/>
</dbReference>
<reference evidence="1" key="2">
    <citation type="journal article" date="2024" name="Plant">
        <title>Genomic evolution and insights into agronomic trait innovations of Sesamum species.</title>
        <authorList>
            <person name="Miao H."/>
            <person name="Wang L."/>
            <person name="Qu L."/>
            <person name="Liu H."/>
            <person name="Sun Y."/>
            <person name="Le M."/>
            <person name="Wang Q."/>
            <person name="Wei S."/>
            <person name="Zheng Y."/>
            <person name="Lin W."/>
            <person name="Duan Y."/>
            <person name="Cao H."/>
            <person name="Xiong S."/>
            <person name="Wang X."/>
            <person name="Wei L."/>
            <person name="Li C."/>
            <person name="Ma Q."/>
            <person name="Ju M."/>
            <person name="Zhao R."/>
            <person name="Li G."/>
            <person name="Mu C."/>
            <person name="Tian Q."/>
            <person name="Mei H."/>
            <person name="Zhang T."/>
            <person name="Gao T."/>
            <person name="Zhang H."/>
        </authorList>
    </citation>
    <scope>NUCLEOTIDE SEQUENCE</scope>
    <source>
        <strain evidence="1">G02</strain>
    </source>
</reference>
<protein>
    <submittedName>
        <fullName evidence="1">Uncharacterized protein</fullName>
    </submittedName>
</protein>
<evidence type="ECO:0000313" key="1">
    <source>
        <dbReference type="EMBL" id="KAL0325467.1"/>
    </source>
</evidence>
<organism evidence="1">
    <name type="scientific">Sesamum radiatum</name>
    <name type="common">Black benniseed</name>
    <dbReference type="NCBI Taxonomy" id="300843"/>
    <lineage>
        <taxon>Eukaryota</taxon>
        <taxon>Viridiplantae</taxon>
        <taxon>Streptophyta</taxon>
        <taxon>Embryophyta</taxon>
        <taxon>Tracheophyta</taxon>
        <taxon>Spermatophyta</taxon>
        <taxon>Magnoliopsida</taxon>
        <taxon>eudicotyledons</taxon>
        <taxon>Gunneridae</taxon>
        <taxon>Pentapetalae</taxon>
        <taxon>asterids</taxon>
        <taxon>lamiids</taxon>
        <taxon>Lamiales</taxon>
        <taxon>Pedaliaceae</taxon>
        <taxon>Sesamum</taxon>
    </lineage>
</organism>
<reference evidence="1" key="1">
    <citation type="submission" date="2020-06" db="EMBL/GenBank/DDBJ databases">
        <authorList>
            <person name="Li T."/>
            <person name="Hu X."/>
            <person name="Zhang T."/>
            <person name="Song X."/>
            <person name="Zhang H."/>
            <person name="Dai N."/>
            <person name="Sheng W."/>
            <person name="Hou X."/>
            <person name="Wei L."/>
        </authorList>
    </citation>
    <scope>NUCLEOTIDE SEQUENCE</scope>
    <source>
        <strain evidence="1">G02</strain>
        <tissue evidence="1">Leaf</tissue>
    </source>
</reference>
<name>A0AAW2M528_SESRA</name>
<accession>A0AAW2M528</accession>
<sequence>MTATGFSLDSTGVRMLAKDLPLGTSFDVSALYLTCCGFVQGILMLSYPDTEKEISNSTPPRHLWDFLLALGDSGLFDVAFSGHPFTWCNNKEHPNTVWKRLDRACTNTAWNTTWPETRVSHFRRIYSDLAPIDIHCEKERPVWSKRGNRSIRFEACWIKSEECERVLSHLWEGQLILTLVGSYCMMWKDAN</sequence>
<dbReference type="AlphaFoldDB" id="A0AAW2M528"/>
<proteinExistence type="predicted"/>
<dbReference type="PANTHER" id="PTHR33710">
    <property type="entry name" value="BNAC02G09200D PROTEIN"/>
    <property type="match status" value="1"/>
</dbReference>
<dbReference type="EMBL" id="JACGWJ010000023">
    <property type="protein sequence ID" value="KAL0325467.1"/>
    <property type="molecule type" value="Genomic_DNA"/>
</dbReference>
<comment type="caution">
    <text evidence="1">The sequence shown here is derived from an EMBL/GenBank/DDBJ whole genome shotgun (WGS) entry which is preliminary data.</text>
</comment>